<reference evidence="3 4" key="1">
    <citation type="submission" date="2020-02" db="EMBL/GenBank/DDBJ databases">
        <title>Genome sequence of the type strain CGMCC 1.15528 of Mesorhizobium zhangyense.</title>
        <authorList>
            <person name="Gao J."/>
            <person name="Sun J."/>
        </authorList>
    </citation>
    <scope>NUCLEOTIDE SEQUENCE [LARGE SCALE GENOMIC DNA]</scope>
    <source>
        <strain evidence="3 4">CGMCC 1.15528</strain>
    </source>
</reference>
<evidence type="ECO:0000256" key="1">
    <source>
        <dbReference type="SAM" id="MobiDB-lite"/>
    </source>
</evidence>
<feature type="chain" id="PRO_5028957608" description="Lysozyme inhibitor" evidence="2">
    <location>
        <begin position="26"/>
        <end position="122"/>
    </location>
</feature>
<keyword evidence="4" id="KW-1185">Reference proteome</keyword>
<protein>
    <recommendedName>
        <fullName evidence="5">Lysozyme inhibitor</fullName>
    </recommendedName>
</protein>
<evidence type="ECO:0008006" key="5">
    <source>
        <dbReference type="Google" id="ProtNLM"/>
    </source>
</evidence>
<dbReference type="EMBL" id="JAAKZG010000005">
    <property type="protein sequence ID" value="NGN42013.1"/>
    <property type="molecule type" value="Genomic_DNA"/>
</dbReference>
<evidence type="ECO:0000313" key="3">
    <source>
        <dbReference type="EMBL" id="NGN42013.1"/>
    </source>
</evidence>
<evidence type="ECO:0000256" key="2">
    <source>
        <dbReference type="SAM" id="SignalP"/>
    </source>
</evidence>
<evidence type="ECO:0000313" key="4">
    <source>
        <dbReference type="Proteomes" id="UP000481252"/>
    </source>
</evidence>
<gene>
    <name evidence="3" type="ORF">G6N74_13155</name>
</gene>
<accession>A0A7C9RA73</accession>
<feature type="signal peptide" evidence="2">
    <location>
        <begin position="1"/>
        <end position="25"/>
    </location>
</feature>
<name>A0A7C9RA73_9HYPH</name>
<dbReference type="RefSeq" id="WP_165118018.1">
    <property type="nucleotide sequence ID" value="NZ_JAAKZG010000005.1"/>
</dbReference>
<feature type="region of interest" description="Disordered" evidence="1">
    <location>
        <begin position="33"/>
        <end position="57"/>
    </location>
</feature>
<proteinExistence type="predicted"/>
<dbReference type="AlphaFoldDB" id="A0A7C9RA73"/>
<comment type="caution">
    <text evidence="3">The sequence shown here is derived from an EMBL/GenBank/DDBJ whole genome shotgun (WGS) entry which is preliminary data.</text>
</comment>
<sequence length="122" mass="12652">MSDRKSSGGAFLIAAFAMIPLLPVASCVSEGHAGGAAAKATGTETTSQPTHATYSCGPRGTLTVDNFRTSVKLVDPEGESVDLPASPATQQSRYGETPYALVLDGKEALYMKSGKEPVTCNR</sequence>
<organism evidence="3 4">
    <name type="scientific">Mesorhizobium zhangyense</name>
    <dbReference type="NCBI Taxonomy" id="1776730"/>
    <lineage>
        <taxon>Bacteria</taxon>
        <taxon>Pseudomonadati</taxon>
        <taxon>Pseudomonadota</taxon>
        <taxon>Alphaproteobacteria</taxon>
        <taxon>Hyphomicrobiales</taxon>
        <taxon>Phyllobacteriaceae</taxon>
        <taxon>Mesorhizobium</taxon>
    </lineage>
</organism>
<keyword evidence="2" id="KW-0732">Signal</keyword>
<feature type="compositionally biased region" description="Low complexity" evidence="1">
    <location>
        <begin position="35"/>
        <end position="46"/>
    </location>
</feature>
<dbReference type="Proteomes" id="UP000481252">
    <property type="component" value="Unassembled WGS sequence"/>
</dbReference>